<dbReference type="EMBL" id="CAMPGE010010632">
    <property type="protein sequence ID" value="CAI2369481.1"/>
    <property type="molecule type" value="Genomic_DNA"/>
</dbReference>
<protein>
    <submittedName>
        <fullName evidence="2">Uncharacterized protein</fullName>
    </submittedName>
</protein>
<evidence type="ECO:0000256" key="1">
    <source>
        <dbReference type="SAM" id="MobiDB-lite"/>
    </source>
</evidence>
<dbReference type="AlphaFoldDB" id="A0AAD1UKF6"/>
<keyword evidence="3" id="KW-1185">Reference proteome</keyword>
<sequence length="358" mass="40417">MAYNYRYENSKEDGFGGQEMTDIPNIRSRINYAKAKTMNDSRSNSPPKYTNGLNSEMLASDVVKLNEQKVRDNIIFANNSGSIGPYLKFDKKSPSPKVPKLGPPTSSYKNHYSPERSYEPIKMSLNESLDYNRSYNNLSMGIRHISNGDAMYRRGALSKSIDFGPPSKTRFKYARNANLDKPDEFRFKKNLTSNADRILNKSMVPSYPSTNEPARMDFLKKEVSTCPASPKIQTKPYSPEPPKNSFAREPQFSTEQNEIKPQSPNNIVKPVSPAPNQSYPSGDFESAQNKKPTGISPADSANYTPSLNAQIPETLPKFQPDRSEPSFNDPSYHRRKNFNNYGFNAITGVRKEAAFREL</sequence>
<feature type="compositionally biased region" description="Polar residues" evidence="1">
    <location>
        <begin position="251"/>
        <end position="266"/>
    </location>
</feature>
<feature type="compositionally biased region" description="Polar residues" evidence="1">
    <location>
        <begin position="299"/>
        <end position="311"/>
    </location>
</feature>
<proteinExistence type="predicted"/>
<organism evidence="2 3">
    <name type="scientific">Euplotes crassus</name>
    <dbReference type="NCBI Taxonomy" id="5936"/>
    <lineage>
        <taxon>Eukaryota</taxon>
        <taxon>Sar</taxon>
        <taxon>Alveolata</taxon>
        <taxon>Ciliophora</taxon>
        <taxon>Intramacronucleata</taxon>
        <taxon>Spirotrichea</taxon>
        <taxon>Hypotrichia</taxon>
        <taxon>Euplotida</taxon>
        <taxon>Euplotidae</taxon>
        <taxon>Moneuplotes</taxon>
    </lineage>
</organism>
<evidence type="ECO:0000313" key="3">
    <source>
        <dbReference type="Proteomes" id="UP001295684"/>
    </source>
</evidence>
<accession>A0AAD1UKF6</accession>
<feature type="region of interest" description="Disordered" evidence="1">
    <location>
        <begin position="223"/>
        <end position="334"/>
    </location>
</feature>
<reference evidence="2" key="1">
    <citation type="submission" date="2023-07" db="EMBL/GenBank/DDBJ databases">
        <authorList>
            <consortium name="AG Swart"/>
            <person name="Singh M."/>
            <person name="Singh A."/>
            <person name="Seah K."/>
            <person name="Emmerich C."/>
        </authorList>
    </citation>
    <scope>NUCLEOTIDE SEQUENCE</scope>
    <source>
        <strain evidence="2">DP1</strain>
    </source>
</reference>
<feature type="region of interest" description="Disordered" evidence="1">
    <location>
        <begin position="87"/>
        <end position="114"/>
    </location>
</feature>
<gene>
    <name evidence="2" type="ORF">ECRASSUSDP1_LOCUS10782</name>
</gene>
<dbReference type="Proteomes" id="UP001295684">
    <property type="component" value="Unassembled WGS sequence"/>
</dbReference>
<feature type="compositionally biased region" description="Polar residues" evidence="1">
    <location>
        <begin position="274"/>
        <end position="291"/>
    </location>
</feature>
<name>A0AAD1UKF6_EUPCR</name>
<comment type="caution">
    <text evidence="2">The sequence shown here is derived from an EMBL/GenBank/DDBJ whole genome shotgun (WGS) entry which is preliminary data.</text>
</comment>
<evidence type="ECO:0000313" key="2">
    <source>
        <dbReference type="EMBL" id="CAI2369481.1"/>
    </source>
</evidence>